<reference evidence="4 5" key="1">
    <citation type="journal article" date="2013" name="Nat. Commun.">
        <title>The evolution and pathogenic mechanisms of the rice sheath blight pathogen.</title>
        <authorList>
            <person name="Zheng A."/>
            <person name="Lin R."/>
            <person name="Xu L."/>
            <person name="Qin P."/>
            <person name="Tang C."/>
            <person name="Ai P."/>
            <person name="Zhang D."/>
            <person name="Liu Y."/>
            <person name="Sun Z."/>
            <person name="Feng H."/>
            <person name="Wang Y."/>
            <person name="Chen Y."/>
            <person name="Liang X."/>
            <person name="Fu R."/>
            <person name="Li Q."/>
            <person name="Zhang J."/>
            <person name="Yu X."/>
            <person name="Xie Z."/>
            <person name="Ding L."/>
            <person name="Guan P."/>
            <person name="Tang J."/>
            <person name="Liang Y."/>
            <person name="Wang S."/>
            <person name="Deng Q."/>
            <person name="Li S."/>
            <person name="Zhu J."/>
            <person name="Wang L."/>
            <person name="Liu H."/>
            <person name="Li P."/>
        </authorList>
    </citation>
    <scope>NUCLEOTIDE SEQUENCE [LARGE SCALE GENOMIC DNA]</scope>
    <source>
        <strain evidence="5">AG-1 IA</strain>
    </source>
</reference>
<organism evidence="4 5">
    <name type="scientific">Thanatephorus cucumeris (strain AG1-IA)</name>
    <name type="common">Rice sheath blight fungus</name>
    <name type="synonym">Rhizoctonia solani</name>
    <dbReference type="NCBI Taxonomy" id="983506"/>
    <lineage>
        <taxon>Eukaryota</taxon>
        <taxon>Fungi</taxon>
        <taxon>Dikarya</taxon>
        <taxon>Basidiomycota</taxon>
        <taxon>Agaricomycotina</taxon>
        <taxon>Agaricomycetes</taxon>
        <taxon>Cantharellales</taxon>
        <taxon>Ceratobasidiaceae</taxon>
        <taxon>Rhizoctonia</taxon>
        <taxon>Rhizoctonia solani AG-1</taxon>
    </lineage>
</organism>
<comment type="caution">
    <text evidence="4">The sequence shown here is derived from an EMBL/GenBank/DDBJ whole genome shotgun (WGS) entry which is preliminary data.</text>
</comment>
<gene>
    <name evidence="4" type="ORF">AG1IA_07569</name>
</gene>
<evidence type="ECO:0000313" key="4">
    <source>
        <dbReference type="EMBL" id="ELU38400.1"/>
    </source>
</evidence>
<keyword evidence="1" id="KW-0863">Zinc-finger</keyword>
<keyword evidence="1" id="KW-0862">Zinc</keyword>
<feature type="domain" description="RING-type" evidence="3">
    <location>
        <begin position="122"/>
        <end position="171"/>
    </location>
</feature>
<protein>
    <submittedName>
        <fullName evidence="4">IBR domain-containing protein</fullName>
    </submittedName>
</protein>
<dbReference type="PROSITE" id="PS50089">
    <property type="entry name" value="ZF_RING_2"/>
    <property type="match status" value="1"/>
</dbReference>
<dbReference type="STRING" id="983506.L8WKE8"/>
<dbReference type="OrthoDB" id="1431934at2759"/>
<keyword evidence="5" id="KW-1185">Reference proteome</keyword>
<feature type="region of interest" description="Disordered" evidence="2">
    <location>
        <begin position="90"/>
        <end position="111"/>
    </location>
</feature>
<dbReference type="Proteomes" id="UP000011668">
    <property type="component" value="Unassembled WGS sequence"/>
</dbReference>
<evidence type="ECO:0000259" key="3">
    <source>
        <dbReference type="PROSITE" id="PS50089"/>
    </source>
</evidence>
<dbReference type="Gene3D" id="3.30.40.10">
    <property type="entry name" value="Zinc/RING finger domain, C3HC4 (zinc finger)"/>
    <property type="match status" value="1"/>
</dbReference>
<accession>L8WKE8</accession>
<dbReference type="InterPro" id="IPR001841">
    <property type="entry name" value="Znf_RING"/>
</dbReference>
<dbReference type="AlphaFoldDB" id="L8WKE8"/>
<dbReference type="SUPFAM" id="SSF57850">
    <property type="entry name" value="RING/U-box"/>
    <property type="match status" value="1"/>
</dbReference>
<keyword evidence="1" id="KW-0479">Metal-binding</keyword>
<evidence type="ECO:0000256" key="1">
    <source>
        <dbReference type="PROSITE-ProRule" id="PRU00175"/>
    </source>
</evidence>
<evidence type="ECO:0000313" key="5">
    <source>
        <dbReference type="Proteomes" id="UP000011668"/>
    </source>
</evidence>
<dbReference type="EMBL" id="AFRT01002184">
    <property type="protein sequence ID" value="ELU38400.1"/>
    <property type="molecule type" value="Genomic_DNA"/>
</dbReference>
<proteinExistence type="predicted"/>
<evidence type="ECO:0000256" key="2">
    <source>
        <dbReference type="SAM" id="MobiDB-lite"/>
    </source>
</evidence>
<dbReference type="InterPro" id="IPR013083">
    <property type="entry name" value="Znf_RING/FYVE/PHD"/>
</dbReference>
<dbReference type="HOGENOM" id="CLU_649211_0_0_1"/>
<name>L8WKE8_THACA</name>
<dbReference type="GO" id="GO:0008270">
    <property type="term" value="F:zinc ion binding"/>
    <property type="evidence" value="ECO:0007669"/>
    <property type="project" value="UniProtKB-KW"/>
</dbReference>
<sequence length="423" mass="47583">MRYRQEPSHIEVPSSFLMSWYYSGPVEAENGLGDDYCTISLNPFKYSPATEQILSPDQTLLSRSKLTYFGQNRHRPQHKDVYRRSNRSIDEHRYPHPTTSIHRRPTSATDKQPRLFPPRLFCVVCLGEFEIRELLRPTPSCTHEQVMCRSCLEEYVIHSIMADASTRVTCPSIGCDERLEYEDIIKHIGDNVECLNRRVPPKPSDTQSMCGAHAQNAAKVKFTYPIGPIVNCEYCRAQTCFTHGELWDQCAICEDDTTEEPPQNDDQVNDDYIAAHYKRCPNPSCGLPLGYIWELYYMWASSDLPHSTVAVATVVNILSATTIATVFDVLSAITVAIATSIAIPIAPAEVENTPFSIGPKSCSCSWLYPCPYSATPKSRPTPTSVSTSAFISFTSVSTPRECNPCEVFEKKDCEIDIAYESPR</sequence>